<gene>
    <name evidence="1" type="ORF">ATL31_0487</name>
</gene>
<dbReference type="EMBL" id="PJNE01000001">
    <property type="protein sequence ID" value="PKW25689.1"/>
    <property type="molecule type" value="Genomic_DNA"/>
</dbReference>
<name>A0A2N3YFU4_9MICO</name>
<dbReference type="AlphaFoldDB" id="A0A2N3YFU4"/>
<comment type="caution">
    <text evidence="1">The sequence shown here is derived from an EMBL/GenBank/DDBJ whole genome shotgun (WGS) entry which is preliminary data.</text>
</comment>
<reference evidence="1 2" key="1">
    <citation type="submission" date="2017-12" db="EMBL/GenBank/DDBJ databases">
        <title>Sequencing the genomes of 1000 Actinobacteria strains.</title>
        <authorList>
            <person name="Klenk H.-P."/>
        </authorList>
    </citation>
    <scope>NUCLEOTIDE SEQUENCE [LARGE SCALE GENOMIC DNA]</scope>
    <source>
        <strain evidence="1 2">DSM 12806</strain>
    </source>
</reference>
<dbReference type="Proteomes" id="UP000233781">
    <property type="component" value="Unassembled WGS sequence"/>
</dbReference>
<protein>
    <submittedName>
        <fullName evidence="1">EcsC family protein</fullName>
    </submittedName>
</protein>
<dbReference type="Pfam" id="PF12787">
    <property type="entry name" value="EcsC"/>
    <property type="match status" value="1"/>
</dbReference>
<accession>A0A2N3YFU4</accession>
<dbReference type="InterPro" id="IPR024787">
    <property type="entry name" value="EcsC"/>
</dbReference>
<keyword evidence="2" id="KW-1185">Reference proteome</keyword>
<evidence type="ECO:0000313" key="2">
    <source>
        <dbReference type="Proteomes" id="UP000233781"/>
    </source>
</evidence>
<proteinExistence type="predicted"/>
<sequence length="245" mass="25167">MGILDRGRHDKNALKDARSALERAGDAPEDDGVLGRQVLKVVEGLLDLGIDGKGTFAPAAKVADDALRSAGGDVDAAIDAVIRSHTIKAGAEGFVTSLGGFVTLPVSLPANVIAFYALATRMTAAIARLRGHDIAQPQVRTAVLLSLAGADADDLLRKAGRAVPTGGITNLVAQRLPGPAEMVVKKAVGFRVIATAGKGTFARFGRAVPVLGGAVGAGVDVWMLRSIAQNARKEFPPADRLVGPA</sequence>
<dbReference type="RefSeq" id="WP_245861848.1">
    <property type="nucleotide sequence ID" value="NZ_PJNE01000001.1"/>
</dbReference>
<evidence type="ECO:0000313" key="1">
    <source>
        <dbReference type="EMBL" id="PKW25689.1"/>
    </source>
</evidence>
<organism evidence="1 2">
    <name type="scientific">Phycicoccus duodecadis</name>
    <dbReference type="NCBI Taxonomy" id="173053"/>
    <lineage>
        <taxon>Bacteria</taxon>
        <taxon>Bacillati</taxon>
        <taxon>Actinomycetota</taxon>
        <taxon>Actinomycetes</taxon>
        <taxon>Micrococcales</taxon>
        <taxon>Intrasporangiaceae</taxon>
        <taxon>Phycicoccus</taxon>
    </lineage>
</organism>